<sequence>MGALSRTKIFTAIGVSILYLVLSYFLIGFKSDQLFLVFLFNSLYFINGRTRHFILAFSVFIVYWIVFDYMKAFPNYRYNPVHIEELHSLEKSVFGFNYKGSIVTPNEFFLLNKTTFLNIITGLFYLCWIPVPLAIGAWLFIKKREAFYHFSLSFFLINLIGFVGYYSYPAAAPWYYQLHGNVFIANTPGNVAGLAEFDKYFNVTIFKSLYEKSSNVFAAMPSLHSAYPVLVVYYAFKYSKSYFLRIFTLTVMIGIWFAAVYTSHHYVLDVLMGITCAILGIVIFRVALTIKWFSNFIQYLLSQTTKR</sequence>
<name>A0ABT4UI75_9BACT</name>
<proteinExistence type="predicted"/>
<feature type="transmembrane region" description="Helical" evidence="5">
    <location>
        <begin position="243"/>
        <end position="261"/>
    </location>
</feature>
<dbReference type="InterPro" id="IPR026841">
    <property type="entry name" value="Aur1/Ipt1"/>
</dbReference>
<organism evidence="7 8">
    <name type="scientific">Polluticaenibacter yanchengensis</name>
    <dbReference type="NCBI Taxonomy" id="3014562"/>
    <lineage>
        <taxon>Bacteria</taxon>
        <taxon>Pseudomonadati</taxon>
        <taxon>Bacteroidota</taxon>
        <taxon>Chitinophagia</taxon>
        <taxon>Chitinophagales</taxon>
        <taxon>Chitinophagaceae</taxon>
        <taxon>Polluticaenibacter</taxon>
    </lineage>
</organism>
<gene>
    <name evidence="7" type="ORF">O3P16_03650</name>
</gene>
<comment type="caution">
    <text evidence="7">The sequence shown here is derived from an EMBL/GenBank/DDBJ whole genome shotgun (WGS) entry which is preliminary data.</text>
</comment>
<feature type="transmembrane region" description="Helical" evidence="5">
    <location>
        <begin position="147"/>
        <end position="168"/>
    </location>
</feature>
<evidence type="ECO:0000256" key="1">
    <source>
        <dbReference type="ARBA" id="ARBA00004141"/>
    </source>
</evidence>
<feature type="transmembrane region" description="Helical" evidence="5">
    <location>
        <begin position="116"/>
        <end position="140"/>
    </location>
</feature>
<evidence type="ECO:0000313" key="7">
    <source>
        <dbReference type="EMBL" id="MDA3613888.1"/>
    </source>
</evidence>
<dbReference type="Proteomes" id="UP001210231">
    <property type="component" value="Unassembled WGS sequence"/>
</dbReference>
<accession>A0ABT4UI75</accession>
<reference evidence="7 8" key="1">
    <citation type="submission" date="2022-12" db="EMBL/GenBank/DDBJ databases">
        <title>Chitinophagaceae gen. sp. nov., a new member of the family Chitinophagaceae, isolated from soil in a chemical factory.</title>
        <authorList>
            <person name="Ke Z."/>
        </authorList>
    </citation>
    <scope>NUCLEOTIDE SEQUENCE [LARGE SCALE GENOMIC DNA]</scope>
    <source>
        <strain evidence="7 8">LY-5</strain>
    </source>
</reference>
<feature type="transmembrane region" description="Helical" evidence="5">
    <location>
        <begin position="267"/>
        <end position="288"/>
    </location>
</feature>
<evidence type="ECO:0000256" key="2">
    <source>
        <dbReference type="ARBA" id="ARBA00022692"/>
    </source>
</evidence>
<keyword evidence="4 5" id="KW-0472">Membrane</keyword>
<evidence type="ECO:0000256" key="4">
    <source>
        <dbReference type="ARBA" id="ARBA00023136"/>
    </source>
</evidence>
<dbReference type="EMBL" id="JAQGEF010000003">
    <property type="protein sequence ID" value="MDA3613888.1"/>
    <property type="molecule type" value="Genomic_DNA"/>
</dbReference>
<dbReference type="Pfam" id="PF14378">
    <property type="entry name" value="PAP2_3"/>
    <property type="match status" value="1"/>
</dbReference>
<feature type="domain" description="Inositolphosphotransferase Aur1/Ipt1" evidence="6">
    <location>
        <begin position="110"/>
        <end position="282"/>
    </location>
</feature>
<feature type="transmembrane region" description="Helical" evidence="5">
    <location>
        <begin position="216"/>
        <end position="236"/>
    </location>
</feature>
<dbReference type="PANTHER" id="PTHR31310:SF7">
    <property type="entry name" value="PA-PHOSPHATASE RELATED-FAMILY PROTEIN DDB_G0268928"/>
    <property type="match status" value="1"/>
</dbReference>
<feature type="transmembrane region" description="Helical" evidence="5">
    <location>
        <begin position="9"/>
        <end position="27"/>
    </location>
</feature>
<evidence type="ECO:0000259" key="6">
    <source>
        <dbReference type="Pfam" id="PF14378"/>
    </source>
</evidence>
<comment type="subcellular location">
    <subcellularLocation>
        <location evidence="1">Membrane</location>
        <topology evidence="1">Multi-pass membrane protein</topology>
    </subcellularLocation>
</comment>
<protein>
    <submittedName>
        <fullName evidence="7">Phosphatase PAP2 family protein</fullName>
    </submittedName>
</protein>
<evidence type="ECO:0000256" key="5">
    <source>
        <dbReference type="SAM" id="Phobius"/>
    </source>
</evidence>
<evidence type="ECO:0000313" key="8">
    <source>
        <dbReference type="Proteomes" id="UP001210231"/>
    </source>
</evidence>
<keyword evidence="3 5" id="KW-1133">Transmembrane helix</keyword>
<dbReference type="PANTHER" id="PTHR31310">
    <property type="match status" value="1"/>
</dbReference>
<keyword evidence="8" id="KW-1185">Reference proteome</keyword>
<evidence type="ECO:0000256" key="3">
    <source>
        <dbReference type="ARBA" id="ARBA00022989"/>
    </source>
</evidence>
<dbReference type="CDD" id="cd03386">
    <property type="entry name" value="PAP2_Aur1_like"/>
    <property type="match status" value="1"/>
</dbReference>
<dbReference type="InterPro" id="IPR052185">
    <property type="entry name" value="IPC_Synthase-Related"/>
</dbReference>
<keyword evidence="2 5" id="KW-0812">Transmembrane</keyword>
<feature type="transmembrane region" description="Helical" evidence="5">
    <location>
        <begin position="53"/>
        <end position="70"/>
    </location>
</feature>